<keyword evidence="3" id="KW-0479">Metal-binding</keyword>
<dbReference type="Gene3D" id="3.60.21.10">
    <property type="match status" value="1"/>
</dbReference>
<dbReference type="InterPro" id="IPR006186">
    <property type="entry name" value="Ser/Thr-sp_prot-phosphatase"/>
</dbReference>
<gene>
    <name evidence="11" type="ORF">Plil01_000438800</name>
</gene>
<evidence type="ECO:0000256" key="2">
    <source>
        <dbReference type="ARBA" id="ARBA00008294"/>
    </source>
</evidence>
<dbReference type="PANTHER" id="PTHR45668:SF5">
    <property type="entry name" value="SERINE_THREONINE-PROTEIN PHOSPHATASE 5"/>
    <property type="match status" value="1"/>
</dbReference>
<protein>
    <recommendedName>
        <fullName evidence="8">Serine/threonine-protein phosphatase</fullName>
        <ecNumber evidence="8">3.1.3.16</ecNumber>
    </recommendedName>
</protein>
<dbReference type="InterPro" id="IPR002048">
    <property type="entry name" value="EF_hand_dom"/>
</dbReference>
<dbReference type="InterPro" id="IPR029052">
    <property type="entry name" value="Metallo-depent_PP-like"/>
</dbReference>
<keyword evidence="7" id="KW-0464">Manganese</keyword>
<evidence type="ECO:0000256" key="9">
    <source>
        <dbReference type="SAM" id="MobiDB-lite"/>
    </source>
</evidence>
<dbReference type="SUPFAM" id="SSF56300">
    <property type="entry name" value="Metallo-dependent phosphatases"/>
    <property type="match status" value="1"/>
</dbReference>
<dbReference type="InterPro" id="IPR011992">
    <property type="entry name" value="EF-hand-dom_pair"/>
</dbReference>
<dbReference type="Pfam" id="PF00149">
    <property type="entry name" value="Metallophos"/>
    <property type="match status" value="1"/>
</dbReference>
<evidence type="ECO:0000256" key="6">
    <source>
        <dbReference type="ARBA" id="ARBA00022837"/>
    </source>
</evidence>
<dbReference type="SMART" id="SM00054">
    <property type="entry name" value="EFh"/>
    <property type="match status" value="3"/>
</dbReference>
<dbReference type="PANTHER" id="PTHR45668">
    <property type="entry name" value="SERINE/THREONINE-PROTEIN PHOSPHATASE 5-RELATED"/>
    <property type="match status" value="1"/>
</dbReference>
<dbReference type="SUPFAM" id="SSF47473">
    <property type="entry name" value="EF-hand"/>
    <property type="match status" value="1"/>
</dbReference>
<dbReference type="PROSITE" id="PS00125">
    <property type="entry name" value="SER_THR_PHOSPHATASE"/>
    <property type="match status" value="1"/>
</dbReference>
<evidence type="ECO:0000259" key="10">
    <source>
        <dbReference type="PROSITE" id="PS50222"/>
    </source>
</evidence>
<dbReference type="InterPro" id="IPR013235">
    <property type="entry name" value="PPP_dom"/>
</dbReference>
<dbReference type="Pfam" id="PF08907">
    <property type="entry name" value="DUF1853"/>
    <property type="match status" value="1"/>
</dbReference>
<feature type="region of interest" description="Disordered" evidence="9">
    <location>
        <begin position="616"/>
        <end position="646"/>
    </location>
</feature>
<dbReference type="FunFam" id="3.60.21.10:FF:000096">
    <property type="entry name" value="Serine/threonine-protein phosphatase"/>
    <property type="match status" value="1"/>
</dbReference>
<keyword evidence="4" id="KW-0677">Repeat</keyword>
<evidence type="ECO:0000256" key="7">
    <source>
        <dbReference type="ARBA" id="ARBA00023211"/>
    </source>
</evidence>
<keyword evidence="6" id="KW-0106">Calcium</keyword>
<dbReference type="Pfam" id="PF08321">
    <property type="entry name" value="PPP5"/>
    <property type="match status" value="1"/>
</dbReference>
<dbReference type="OrthoDB" id="442428at2759"/>
<feature type="compositionally biased region" description="Low complexity" evidence="9">
    <location>
        <begin position="616"/>
        <end position="628"/>
    </location>
</feature>
<keyword evidence="5 8" id="KW-0378">Hydrolase</keyword>
<dbReference type="Proteomes" id="UP001165083">
    <property type="component" value="Unassembled WGS sequence"/>
</dbReference>
<dbReference type="EMBL" id="BSXW01000177">
    <property type="protein sequence ID" value="GMF13968.1"/>
    <property type="molecule type" value="Genomic_DNA"/>
</dbReference>
<dbReference type="InterPro" id="IPR004843">
    <property type="entry name" value="Calcineurin-like_PHP"/>
</dbReference>
<comment type="similarity">
    <text evidence="2 8">Belongs to the PPP phosphatase family.</text>
</comment>
<dbReference type="PROSITE" id="PS50222">
    <property type="entry name" value="EF_HAND_2"/>
    <property type="match status" value="1"/>
</dbReference>
<dbReference type="SMART" id="SM00156">
    <property type="entry name" value="PP2Ac"/>
    <property type="match status" value="1"/>
</dbReference>
<evidence type="ECO:0000256" key="3">
    <source>
        <dbReference type="ARBA" id="ARBA00022723"/>
    </source>
</evidence>
<dbReference type="InterPro" id="IPR051134">
    <property type="entry name" value="PPP_phosphatase"/>
</dbReference>
<evidence type="ECO:0000313" key="12">
    <source>
        <dbReference type="Proteomes" id="UP001165083"/>
    </source>
</evidence>
<comment type="cofactor">
    <cofactor evidence="1">
        <name>Mn(2+)</name>
        <dbReference type="ChEBI" id="CHEBI:29035"/>
    </cofactor>
</comment>
<feature type="domain" description="EF-hand" evidence="10">
    <location>
        <begin position="506"/>
        <end position="541"/>
    </location>
</feature>
<dbReference type="CDD" id="cd00051">
    <property type="entry name" value="EFh"/>
    <property type="match status" value="1"/>
</dbReference>
<dbReference type="Pfam" id="PF13499">
    <property type="entry name" value="EF-hand_7"/>
    <property type="match status" value="1"/>
</dbReference>
<dbReference type="GO" id="GO:0004722">
    <property type="term" value="F:protein serine/threonine phosphatase activity"/>
    <property type="evidence" value="ECO:0007669"/>
    <property type="project" value="UniProtKB-EC"/>
</dbReference>
<evidence type="ECO:0000256" key="8">
    <source>
        <dbReference type="RuleBase" id="RU004273"/>
    </source>
</evidence>
<sequence length="1331" mass="150582">MRPSPASGADPVAAAAASVALELHGLELSLFLDALVNYIPGLDDGKAKEAPAPHPVSQQEMGNIDIANMYVQADELDEVITLKNVEDLIDSCRNGRKIPRNVVVRVINEATALFRKDPTMVEFHIAPANHITIIGDLHGQLDDLLLILRENGLPSDTNPYLFNGDFVDRGDRGVEIAIIIYLFKLLYPRHVLLNRGNHEENSITQVFGFMKECEVKYDRYVYDLFCESFRYLPLATLIDDRVFVVHGGVPRENILMKEFNTLDRAGYDLTRYRTKPKNRKDREPHRKMQIIRDLLWSDPKASKGFEENKRGAGTIYGPDIVQKFMTKNKLALVVRSHECVPRGFDWPYKEKGMLVTLFSASNYCGKANNLGCFMRVPSGKDKPAFFQYMASAESRDMAVSNLDALFSLIVQYRSDLIEEFENEDKEQTGKLTVQTWGTIMEDVLDLSLDWKALQPLLTALDEEGLVPYNDFLDRYNAEGALRRAESEENADPEREKQRSAFNSLYRHRSRLEALFRVLDRDGNGTISVDELENGIKLLNEHLPPGTKPFSTNGMDYMRMMDFSHDNEININEFMEGFRINAKLTVHAKWKRARKKIKALSAIGALRGFTLPSDATAAASGGSGVPATVEDADESAETGDLNSPVSDPELMTVLHASAPPMFTRHGSVQIIAPSAAVTAPTDLNDVEVDLDEVAEHVEEHNGDRFPVLPAEFGVEALKFDSVVDWLLALVADPAPLLAFLQQKFVPLEKYVGPHLEENLAWRVQEVERKLAMRRGESVRMWLQENYGEHVQSYIVLRGYLFQPLKDLVSTSETTVAHDWCFHRKPAMLTHSANGYSSNPSIAANHLRGWWTTDMETDLPTKVLANDRAVLGESRFVILPKLHWLSPVVALEDMTTGRISVDGDDRLDIPHVESLSLDELMASVREHFKKVASSVETNKSGGVAMPLLVAEIVRYSNNQELVVENGHVLWYELSRGFILDPKCWDPSPLCHEPVRFRRTLRRNNASGLGGREYEVRRIDCSNEGFIKPDADEAAAQDKQKQHRFNEPESVGPQELSLELLSCLKVEDMEFSHADLKRSTKELILWRRQHAIHSNSDTDVYSKREVESAYLRSCLEVLITSAHGEDESRVSRRVGYLLLDVFDGLKANSSSAQSCSFSVQECSNWTGLLADVACDEMQWDFLNLILRAIDLTINTADLIEWRGSEKSVELSFLDKLLAMRSARWNSVVVEVIRVFLQDHDLLQTLVKHLSLLNMTKALKRLRKNVAVIQKTWLEYEKTSALPSNEYLKADEVRPHLLGHPIDHAKNRLMVKNQVLEFKWKYIGSQEEVEEVTQN</sequence>
<name>A0A9W6TKI2_9STRA</name>
<evidence type="ECO:0000313" key="11">
    <source>
        <dbReference type="EMBL" id="GMF13968.1"/>
    </source>
</evidence>
<keyword evidence="12" id="KW-1185">Reference proteome</keyword>
<reference evidence="11" key="1">
    <citation type="submission" date="2023-04" db="EMBL/GenBank/DDBJ databases">
        <title>Phytophthora lilii NBRC 32176.</title>
        <authorList>
            <person name="Ichikawa N."/>
            <person name="Sato H."/>
            <person name="Tonouchi N."/>
        </authorList>
    </citation>
    <scope>NUCLEOTIDE SEQUENCE</scope>
    <source>
        <strain evidence="11">NBRC 32176</strain>
    </source>
</reference>
<dbReference type="InterPro" id="IPR018247">
    <property type="entry name" value="EF_Hand_1_Ca_BS"/>
</dbReference>
<dbReference type="PRINTS" id="PR00114">
    <property type="entry name" value="STPHPHTASE"/>
</dbReference>
<proteinExistence type="inferred from homology"/>
<dbReference type="InterPro" id="IPR015003">
    <property type="entry name" value="DUF1853"/>
</dbReference>
<comment type="caution">
    <text evidence="11">The sequence shown here is derived from an EMBL/GenBank/DDBJ whole genome shotgun (WGS) entry which is preliminary data.</text>
</comment>
<dbReference type="Gene3D" id="1.10.238.10">
    <property type="entry name" value="EF-hand"/>
    <property type="match status" value="1"/>
</dbReference>
<evidence type="ECO:0000256" key="4">
    <source>
        <dbReference type="ARBA" id="ARBA00022737"/>
    </source>
</evidence>
<accession>A0A9W6TKI2</accession>
<evidence type="ECO:0000256" key="1">
    <source>
        <dbReference type="ARBA" id="ARBA00001936"/>
    </source>
</evidence>
<dbReference type="GO" id="GO:0005509">
    <property type="term" value="F:calcium ion binding"/>
    <property type="evidence" value="ECO:0007669"/>
    <property type="project" value="InterPro"/>
</dbReference>
<dbReference type="PROSITE" id="PS00018">
    <property type="entry name" value="EF_HAND_1"/>
    <property type="match status" value="2"/>
</dbReference>
<organism evidence="11 12">
    <name type="scientific">Phytophthora lilii</name>
    <dbReference type="NCBI Taxonomy" id="2077276"/>
    <lineage>
        <taxon>Eukaryota</taxon>
        <taxon>Sar</taxon>
        <taxon>Stramenopiles</taxon>
        <taxon>Oomycota</taxon>
        <taxon>Peronosporomycetes</taxon>
        <taxon>Peronosporales</taxon>
        <taxon>Peronosporaceae</taxon>
        <taxon>Phytophthora</taxon>
    </lineage>
</organism>
<dbReference type="EC" id="3.1.3.16" evidence="8"/>
<evidence type="ECO:0000256" key="5">
    <source>
        <dbReference type="ARBA" id="ARBA00022801"/>
    </source>
</evidence>
<comment type="catalytic activity">
    <reaction evidence="8">
        <text>O-phospho-L-threonyl-[protein] + H2O = L-threonyl-[protein] + phosphate</text>
        <dbReference type="Rhea" id="RHEA:47004"/>
        <dbReference type="Rhea" id="RHEA-COMP:11060"/>
        <dbReference type="Rhea" id="RHEA-COMP:11605"/>
        <dbReference type="ChEBI" id="CHEBI:15377"/>
        <dbReference type="ChEBI" id="CHEBI:30013"/>
        <dbReference type="ChEBI" id="CHEBI:43474"/>
        <dbReference type="ChEBI" id="CHEBI:61977"/>
        <dbReference type="EC" id="3.1.3.16"/>
    </reaction>
</comment>